<dbReference type="GO" id="GO:0015074">
    <property type="term" value="P:DNA integration"/>
    <property type="evidence" value="ECO:0007669"/>
    <property type="project" value="InterPro"/>
</dbReference>
<dbReference type="AlphaFoldDB" id="D3EQ85"/>
<keyword evidence="3" id="KW-0233">DNA recombination</keyword>
<evidence type="ECO:0000256" key="3">
    <source>
        <dbReference type="ARBA" id="ARBA00023172"/>
    </source>
</evidence>
<dbReference type="Pfam" id="PF00589">
    <property type="entry name" value="Phage_integrase"/>
    <property type="match status" value="1"/>
</dbReference>
<dbReference type="CDD" id="cd01195">
    <property type="entry name" value="INT_C_like_5"/>
    <property type="match status" value="1"/>
</dbReference>
<dbReference type="InterPro" id="IPR011010">
    <property type="entry name" value="DNA_brk_join_enz"/>
</dbReference>
<dbReference type="PATRIC" id="fig|713887.8.peg.890"/>
<proteinExistence type="inferred from homology"/>
<evidence type="ECO:0000259" key="5">
    <source>
        <dbReference type="PROSITE" id="PS51898"/>
    </source>
</evidence>
<dbReference type="PROSITE" id="PS51898">
    <property type="entry name" value="TYR_RECOMBINASE"/>
    <property type="match status" value="1"/>
</dbReference>
<evidence type="ECO:0000256" key="1">
    <source>
        <dbReference type="ARBA" id="ARBA00008857"/>
    </source>
</evidence>
<dbReference type="PANTHER" id="PTHR30349">
    <property type="entry name" value="PHAGE INTEGRASE-RELATED"/>
    <property type="match status" value="1"/>
</dbReference>
<dbReference type="SUPFAM" id="SSF56349">
    <property type="entry name" value="DNA breaking-rejoining enzymes"/>
    <property type="match status" value="1"/>
</dbReference>
<dbReference type="RefSeq" id="WP_012954322.1">
    <property type="nucleotide sequence ID" value="NC_013771.1"/>
</dbReference>
<dbReference type="HOGENOM" id="CLU_027562_9_6_3"/>
<name>D3EQ85_ATETH</name>
<dbReference type="EMBL" id="CP001842">
    <property type="protein sequence ID" value="ADB95635.1"/>
    <property type="molecule type" value="Genomic_DNA"/>
</dbReference>
<dbReference type="Gene3D" id="1.10.150.130">
    <property type="match status" value="1"/>
</dbReference>
<dbReference type="GO" id="GO:0003677">
    <property type="term" value="F:DNA binding"/>
    <property type="evidence" value="ECO:0007669"/>
    <property type="project" value="UniProtKB-UniRule"/>
</dbReference>
<organism evidence="8">
    <name type="scientific">Atelocyanobacterium thalassa (isolate ALOHA)</name>
    <dbReference type="NCBI Taxonomy" id="1453429"/>
    <lineage>
        <taxon>Bacteria</taxon>
        <taxon>Bacillati</taxon>
        <taxon>Cyanobacteriota</taxon>
        <taxon>Cyanophyceae</taxon>
        <taxon>Oscillatoriophycideae</taxon>
        <taxon>Chroococcales</taxon>
        <taxon>Aphanothecaceae</taxon>
        <taxon>Candidatus Atelocyanobacterium</taxon>
        <taxon>Candidatus Atelocyanobacterium thalassae</taxon>
    </lineage>
</organism>
<evidence type="ECO:0000256" key="4">
    <source>
        <dbReference type="PROSITE-ProRule" id="PRU01248"/>
    </source>
</evidence>
<dbReference type="InterPro" id="IPR050090">
    <property type="entry name" value="Tyrosine_recombinase_XerCD"/>
</dbReference>
<evidence type="ECO:0000313" key="8">
    <source>
        <dbReference type="Proteomes" id="UP000001405"/>
    </source>
</evidence>
<reference evidence="7 8" key="1">
    <citation type="journal article" date="2010" name="Nature">
        <title>Metabolic streamlining in an open-ocean nitrogen-fixing cyanobacterium.</title>
        <authorList>
            <person name="Tripp H.J."/>
            <person name="Bench S.R."/>
            <person name="Turk K.A."/>
            <person name="Foster R.A."/>
            <person name="Desany B.A."/>
            <person name="Niazi F."/>
            <person name="Affourtit J.P."/>
            <person name="Zehr J.P."/>
        </authorList>
    </citation>
    <scope>NUCLEOTIDE SEQUENCE [LARGE SCALE GENOMIC DNA]</scope>
    <source>
        <strain evidence="8">ALOHA</strain>
    </source>
</reference>
<dbReference type="InterPro" id="IPR010998">
    <property type="entry name" value="Integrase_recombinase_N"/>
</dbReference>
<evidence type="ECO:0000259" key="6">
    <source>
        <dbReference type="PROSITE" id="PS51900"/>
    </source>
</evidence>
<evidence type="ECO:0000256" key="2">
    <source>
        <dbReference type="ARBA" id="ARBA00023125"/>
    </source>
</evidence>
<dbReference type="PROSITE" id="PS51900">
    <property type="entry name" value="CB"/>
    <property type="match status" value="1"/>
</dbReference>
<dbReference type="InterPro" id="IPR044068">
    <property type="entry name" value="CB"/>
</dbReference>
<accession>D3EQ85</accession>
<dbReference type="Gene3D" id="1.10.443.10">
    <property type="entry name" value="Intergrase catalytic core"/>
    <property type="match status" value="1"/>
</dbReference>
<feature type="domain" description="Core-binding (CB)" evidence="6">
    <location>
        <begin position="12"/>
        <end position="102"/>
    </location>
</feature>
<dbReference type="InterPro" id="IPR002104">
    <property type="entry name" value="Integrase_catalytic"/>
</dbReference>
<keyword evidence="2 4" id="KW-0238">DNA-binding</keyword>
<comment type="similarity">
    <text evidence="1">Belongs to the 'phage' integrase family.</text>
</comment>
<dbReference type="KEGG" id="cyu:UCYN_09550"/>
<gene>
    <name evidence="7" type="ordered locus">UCYN_09550</name>
</gene>
<evidence type="ECO:0000313" key="7">
    <source>
        <dbReference type="EMBL" id="ADB95635.1"/>
    </source>
</evidence>
<dbReference type="STRING" id="1453429.UCYN_09550"/>
<dbReference type="PANTHER" id="PTHR30349:SF64">
    <property type="entry name" value="PROPHAGE INTEGRASE INTD-RELATED"/>
    <property type="match status" value="1"/>
</dbReference>
<dbReference type="InterPro" id="IPR013762">
    <property type="entry name" value="Integrase-like_cat_sf"/>
</dbReference>
<feature type="domain" description="Tyr recombinase" evidence="5">
    <location>
        <begin position="124"/>
        <end position="310"/>
    </location>
</feature>
<keyword evidence="8" id="KW-1185">Reference proteome</keyword>
<sequence length="316" mass="36534">MLKLINIEQETSSIKRLITLWLLDKSSPMTRYEYEKDLCYFFESMSQKTVTEELIKEFLSIKPFQANAALIAYKGYLRKKQLAPSTINRKISVIKSFVCAAHRLGLCQYSLKDVVGSERSKPFRDTSGITLEEFKKVLMVCDLKTIKGTRDKALLMLLWSNALRRNEISALDIDDIDYSNSKLWIKGKGYNEKHAIDLSVKCVEAIKYWLVYRGNEVKKYTPLFTSLDSKSIGNRLSGDGIYKIVRRYCEKAGIEKRISPHRIRHSSITTALDKSNGNVRKVQKLSRHKNLNTLMIYDDNRNQDQLKLSNLLEQDL</sequence>
<dbReference type="Proteomes" id="UP000001405">
    <property type="component" value="Chromosome"/>
</dbReference>
<dbReference type="GO" id="GO:0006310">
    <property type="term" value="P:DNA recombination"/>
    <property type="evidence" value="ECO:0007669"/>
    <property type="project" value="UniProtKB-KW"/>
</dbReference>
<protein>
    <submittedName>
        <fullName evidence="7">Site-specific recombinase XerD</fullName>
    </submittedName>
</protein>